<protein>
    <submittedName>
        <fullName evidence="1">Uncharacterized protein</fullName>
    </submittedName>
</protein>
<sequence length="96" mass="11274">MVDMFLKENQRRAVKPVVIDGEKIYVGELFMDEFRKYSKMDDVDQAFLCACLCDENGRRLIDDEQFGKFAFRKSQYDAILEVFKELNGDSEETVKN</sequence>
<dbReference type="KEGG" id="pcor:KS4_18100"/>
<dbReference type="RefSeq" id="WP_145077033.1">
    <property type="nucleotide sequence ID" value="NZ_CP036425.1"/>
</dbReference>
<dbReference type="AlphaFoldDB" id="A0A517YU41"/>
<evidence type="ECO:0000313" key="1">
    <source>
        <dbReference type="EMBL" id="QDU33753.1"/>
    </source>
</evidence>
<gene>
    <name evidence="1" type="ORF">KS4_18100</name>
</gene>
<keyword evidence="2" id="KW-1185">Reference proteome</keyword>
<proteinExistence type="predicted"/>
<dbReference type="Proteomes" id="UP000317369">
    <property type="component" value="Chromosome"/>
</dbReference>
<accession>A0A517YU41</accession>
<reference evidence="1 2" key="1">
    <citation type="submission" date="2019-02" db="EMBL/GenBank/DDBJ databases">
        <title>Deep-cultivation of Planctomycetes and their phenomic and genomic characterization uncovers novel biology.</title>
        <authorList>
            <person name="Wiegand S."/>
            <person name="Jogler M."/>
            <person name="Boedeker C."/>
            <person name="Pinto D."/>
            <person name="Vollmers J."/>
            <person name="Rivas-Marin E."/>
            <person name="Kohn T."/>
            <person name="Peeters S.H."/>
            <person name="Heuer A."/>
            <person name="Rast P."/>
            <person name="Oberbeckmann S."/>
            <person name="Bunk B."/>
            <person name="Jeske O."/>
            <person name="Meyerdierks A."/>
            <person name="Storesund J.E."/>
            <person name="Kallscheuer N."/>
            <person name="Luecker S."/>
            <person name="Lage O.M."/>
            <person name="Pohl T."/>
            <person name="Merkel B.J."/>
            <person name="Hornburger P."/>
            <person name="Mueller R.-W."/>
            <person name="Bruemmer F."/>
            <person name="Labrenz M."/>
            <person name="Spormann A.M."/>
            <person name="Op den Camp H."/>
            <person name="Overmann J."/>
            <person name="Amann R."/>
            <person name="Jetten M.S.M."/>
            <person name="Mascher T."/>
            <person name="Medema M.H."/>
            <person name="Devos D.P."/>
            <person name="Kaster A.-K."/>
            <person name="Ovreas L."/>
            <person name="Rohde M."/>
            <person name="Galperin M.Y."/>
            <person name="Jogler C."/>
        </authorList>
    </citation>
    <scope>NUCLEOTIDE SEQUENCE [LARGE SCALE GENOMIC DNA]</scope>
    <source>
        <strain evidence="1 2">KS4</strain>
    </source>
</reference>
<dbReference type="EMBL" id="CP036425">
    <property type="protein sequence ID" value="QDU33753.1"/>
    <property type="molecule type" value="Genomic_DNA"/>
</dbReference>
<name>A0A517YU41_9BACT</name>
<organism evidence="1 2">
    <name type="scientific">Poriferisphaera corsica</name>
    <dbReference type="NCBI Taxonomy" id="2528020"/>
    <lineage>
        <taxon>Bacteria</taxon>
        <taxon>Pseudomonadati</taxon>
        <taxon>Planctomycetota</taxon>
        <taxon>Phycisphaerae</taxon>
        <taxon>Phycisphaerales</taxon>
        <taxon>Phycisphaeraceae</taxon>
        <taxon>Poriferisphaera</taxon>
    </lineage>
</organism>
<evidence type="ECO:0000313" key="2">
    <source>
        <dbReference type="Proteomes" id="UP000317369"/>
    </source>
</evidence>